<feature type="domain" description="Amidase" evidence="1">
    <location>
        <begin position="159"/>
        <end position="558"/>
    </location>
</feature>
<organism evidence="2 3">
    <name type="scientific">Thelonectria olida</name>
    <dbReference type="NCBI Taxonomy" id="1576542"/>
    <lineage>
        <taxon>Eukaryota</taxon>
        <taxon>Fungi</taxon>
        <taxon>Dikarya</taxon>
        <taxon>Ascomycota</taxon>
        <taxon>Pezizomycotina</taxon>
        <taxon>Sordariomycetes</taxon>
        <taxon>Hypocreomycetidae</taxon>
        <taxon>Hypocreales</taxon>
        <taxon>Nectriaceae</taxon>
        <taxon>Thelonectria</taxon>
    </lineage>
</organism>
<reference evidence="2 3" key="1">
    <citation type="journal article" date="2021" name="Nat. Commun.">
        <title>Genetic determinants of endophytism in the Arabidopsis root mycobiome.</title>
        <authorList>
            <person name="Mesny F."/>
            <person name="Miyauchi S."/>
            <person name="Thiergart T."/>
            <person name="Pickel B."/>
            <person name="Atanasova L."/>
            <person name="Karlsson M."/>
            <person name="Huettel B."/>
            <person name="Barry K.W."/>
            <person name="Haridas S."/>
            <person name="Chen C."/>
            <person name="Bauer D."/>
            <person name="Andreopoulos W."/>
            <person name="Pangilinan J."/>
            <person name="LaButti K."/>
            <person name="Riley R."/>
            <person name="Lipzen A."/>
            <person name="Clum A."/>
            <person name="Drula E."/>
            <person name="Henrissat B."/>
            <person name="Kohler A."/>
            <person name="Grigoriev I.V."/>
            <person name="Martin F.M."/>
            <person name="Hacquard S."/>
        </authorList>
    </citation>
    <scope>NUCLEOTIDE SEQUENCE [LARGE SCALE GENOMIC DNA]</scope>
    <source>
        <strain evidence="2 3">MPI-CAGE-CH-0241</strain>
    </source>
</reference>
<evidence type="ECO:0000259" key="1">
    <source>
        <dbReference type="Pfam" id="PF01425"/>
    </source>
</evidence>
<evidence type="ECO:0000313" key="2">
    <source>
        <dbReference type="EMBL" id="KAH6900346.1"/>
    </source>
</evidence>
<sequence length="599" mass="65494">MAFPAAFADYPEPKEGPNIKYNPKVEKNPVFRGIPLVIGASIISKVGFLQQHFWDNAGFGTLKDLPDLDDLPYRFHPTVTPLGVTEPMLPLDKELLEANHVHPDAKYHTSNDYHEMYRSGQVTPLQVVEALLPLITRGPTNASPYQNAWVDSHGKDHLVLEAAKASTERWAAGKPLSILDGVPIGVKDDTSVKGYSDHNGMKYNPSVPFFKEQEESVWPVQKLQEAGAIVIGKNAMHELGSDTSGCNAAQGTPTNFHNKSYYPGGSSSGAASSLSVGIVPICVGTDAGGSARIPASFNSVYGLKTTHHRTMYMNNTMCVTTPLAASVADLTIAYRVMSQPKPDCPIQSRFALSIPPQPSAKKVMGIYRDWWNEADAHVAEVCEKAVDYFANKCGYDIVDISIPYVPEAQLAHSAVCITEMAESARRRAPDWLGLVGAANRVVLSVGTKTPASDYLRFNGLRELIMRHLAFLFQKYPGLLIMTPTTPMPGWPMVPGDEKYGMSDTNKTIRNMRYIFLANMTGTPALSAPVGYIDPEKGEGKLPVGLMATGEWGSEEQLLAWAREAEDYLHNGVEGGRRRPSDWLDVMAAVKDKTEIENSA</sequence>
<dbReference type="PANTHER" id="PTHR11895">
    <property type="entry name" value="TRANSAMIDASE"/>
    <property type="match status" value="1"/>
</dbReference>
<gene>
    <name evidence="2" type="ORF">B0T10DRAFT_554879</name>
</gene>
<dbReference type="InterPro" id="IPR000120">
    <property type="entry name" value="Amidase"/>
</dbReference>
<keyword evidence="3" id="KW-1185">Reference proteome</keyword>
<dbReference type="GO" id="GO:0003824">
    <property type="term" value="F:catalytic activity"/>
    <property type="evidence" value="ECO:0007669"/>
    <property type="project" value="InterPro"/>
</dbReference>
<dbReference type="EMBL" id="JAGPYM010000001">
    <property type="protein sequence ID" value="KAH6900346.1"/>
    <property type="molecule type" value="Genomic_DNA"/>
</dbReference>
<comment type="caution">
    <text evidence="2">The sequence shown here is derived from an EMBL/GenBank/DDBJ whole genome shotgun (WGS) entry which is preliminary data.</text>
</comment>
<dbReference type="InterPro" id="IPR023631">
    <property type="entry name" value="Amidase_dom"/>
</dbReference>
<dbReference type="AlphaFoldDB" id="A0A9P9ATY1"/>
<dbReference type="Gene3D" id="3.90.1300.10">
    <property type="entry name" value="Amidase signature (AS) domain"/>
    <property type="match status" value="1"/>
</dbReference>
<protein>
    <submittedName>
        <fullName evidence="2">Amidase signature domain-containing protein</fullName>
    </submittedName>
</protein>
<proteinExistence type="predicted"/>
<accession>A0A9P9ATY1</accession>
<dbReference type="SUPFAM" id="SSF75304">
    <property type="entry name" value="Amidase signature (AS) enzymes"/>
    <property type="match status" value="1"/>
</dbReference>
<dbReference type="PANTHER" id="PTHR11895:SF67">
    <property type="entry name" value="AMIDASE DOMAIN-CONTAINING PROTEIN"/>
    <property type="match status" value="1"/>
</dbReference>
<dbReference type="Proteomes" id="UP000777438">
    <property type="component" value="Unassembled WGS sequence"/>
</dbReference>
<dbReference type="OrthoDB" id="421993at2759"/>
<dbReference type="Pfam" id="PF01425">
    <property type="entry name" value="Amidase"/>
    <property type="match status" value="1"/>
</dbReference>
<evidence type="ECO:0000313" key="3">
    <source>
        <dbReference type="Proteomes" id="UP000777438"/>
    </source>
</evidence>
<dbReference type="InterPro" id="IPR036928">
    <property type="entry name" value="AS_sf"/>
</dbReference>
<name>A0A9P9ATY1_9HYPO</name>